<dbReference type="Proteomes" id="UP001157006">
    <property type="component" value="Chromosome 6"/>
</dbReference>
<dbReference type="InterPro" id="IPR000858">
    <property type="entry name" value="S_locus_glycoprot_dom"/>
</dbReference>
<dbReference type="CDD" id="cd00054">
    <property type="entry name" value="EGF_CA"/>
    <property type="match status" value="1"/>
</dbReference>
<sequence length="826" mass="93075">MVIFKLSSSLSEVAWLLLHYNTTIQDNRETFGGPSSIAGDFKSITPSQFIRDGDTVSSPKGLFELVFFNLKNPNKRYLGIQFKNISTQNVVWVANGGQPINDSSAVLKLNSSGSLVLTHNNKVVWFTNSSTKAQKPVAQLLDTGNLVIKEEDSVDETYLWQSFDYPSNTLLAGMKLGWDLKRNLNRRLTAWKSDDDPTPGDFTWGVVLNPYPDIYMMEGETKLHRLGPWNGLRFSGMPEMKPNPVFSYNFVNNKEEVYYSWNSSDSSLISKVVLNQTSKGRPRYTWSKSDKSWMLHSRMPVDYCDGYGLCGNNGYCSITNSPVCDCLKGFEPKFPEKWNSMDWSRGCVRKPPLNCTSDGFVSMTGLKVPDTTNTSVDESIGLEQCRDRCLKICSCMAYRNTNISGAGSGCVMWFGELIDIKLFPVGDQVLYIRMPASELVEHRRNLRKKLVISVSAALGMVLLAIYFSYRFRRVIVGKSLAESDYERHMDDQDLPLLNFSTIIIATDNFSKKNKIGEGGFGLVYMGKLGSGLEIAVKRLSQSSKQGMREFINEVKLIANVQHRNLVKLIGCCIQKHEKLLVYEYMANGSLDYLIFDRTKSQLLDWPKRFDIICGIARGLMYLHQDSRLRIVHRDLKASNVLLDDTMNPKISDFGMARTFGGNQIEGNTNRIVGTYGYMAPEYAIDGQFSSKSDVFSFGVLILEIICGKKNRVLNRAKQTLNLVAYAWTFWKHGRALQIIDSNIEDSCIVSEVSRCIHVGLLCVQQYPEDRPTMADVILMLGSEMALDDPKEPSFITRKESIEANSNSSGKDNSSNYEMTITTLSVR</sequence>
<evidence type="ECO:0000256" key="3">
    <source>
        <dbReference type="ARBA" id="ARBA00022527"/>
    </source>
</evidence>
<accession>A0AAV1B4W6</accession>
<feature type="domain" description="Bulb-type lectin" evidence="24">
    <location>
        <begin position="41"/>
        <end position="161"/>
    </location>
</feature>
<keyword evidence="10 18" id="KW-0067">ATP-binding</keyword>
<keyword evidence="8 18" id="KW-0547">Nucleotide-binding</keyword>
<dbReference type="SMART" id="SM00473">
    <property type="entry name" value="PAN_AP"/>
    <property type="match status" value="1"/>
</dbReference>
<dbReference type="PIRSF" id="PIRSF000641">
    <property type="entry name" value="SRK"/>
    <property type="match status" value="1"/>
</dbReference>
<feature type="compositionally biased region" description="Low complexity" evidence="21">
    <location>
        <begin position="804"/>
        <end position="815"/>
    </location>
</feature>
<dbReference type="SUPFAM" id="SSF51110">
    <property type="entry name" value="alpha-D-mannose-specific plant lectins"/>
    <property type="match status" value="1"/>
</dbReference>
<dbReference type="InterPro" id="IPR017441">
    <property type="entry name" value="Protein_kinase_ATP_BS"/>
</dbReference>
<dbReference type="FunFam" id="2.90.10.10:FF:000001">
    <property type="entry name" value="G-type lectin S-receptor-like serine/threonine-protein kinase"/>
    <property type="match status" value="1"/>
</dbReference>
<dbReference type="Gene3D" id="2.90.10.10">
    <property type="entry name" value="Bulb-type lectin domain"/>
    <property type="match status" value="1"/>
</dbReference>
<dbReference type="InterPro" id="IPR024171">
    <property type="entry name" value="SRK-like_kinase"/>
</dbReference>
<dbReference type="InterPro" id="IPR011009">
    <property type="entry name" value="Kinase-like_dom_sf"/>
</dbReference>
<dbReference type="InterPro" id="IPR008271">
    <property type="entry name" value="Ser/Thr_kinase_AS"/>
</dbReference>
<proteinExistence type="inferred from homology"/>
<evidence type="ECO:0000256" key="19">
    <source>
        <dbReference type="PROSITE-ProRule" id="PRU00076"/>
    </source>
</evidence>
<dbReference type="GO" id="GO:0005524">
    <property type="term" value="F:ATP binding"/>
    <property type="evidence" value="ECO:0007669"/>
    <property type="project" value="UniProtKB-UniRule"/>
</dbReference>
<comment type="catalytic activity">
    <reaction evidence="16 18">
        <text>L-threonyl-[protein] + ATP = O-phospho-L-threonyl-[protein] + ADP + H(+)</text>
        <dbReference type="Rhea" id="RHEA:46608"/>
        <dbReference type="Rhea" id="RHEA-COMP:11060"/>
        <dbReference type="Rhea" id="RHEA-COMP:11605"/>
        <dbReference type="ChEBI" id="CHEBI:15378"/>
        <dbReference type="ChEBI" id="CHEBI:30013"/>
        <dbReference type="ChEBI" id="CHEBI:30616"/>
        <dbReference type="ChEBI" id="CHEBI:61977"/>
        <dbReference type="ChEBI" id="CHEBI:456216"/>
        <dbReference type="EC" id="2.7.11.1"/>
    </reaction>
</comment>
<evidence type="ECO:0000256" key="2">
    <source>
        <dbReference type="ARBA" id="ARBA00022475"/>
    </source>
</evidence>
<dbReference type="FunFam" id="1.10.510.10:FF:000060">
    <property type="entry name" value="G-type lectin S-receptor-like serine/threonine-protein kinase"/>
    <property type="match status" value="1"/>
</dbReference>
<evidence type="ECO:0000313" key="26">
    <source>
        <dbReference type="EMBL" id="CAI8617501.1"/>
    </source>
</evidence>
<dbReference type="SUPFAM" id="SSF56112">
    <property type="entry name" value="Protein kinase-like (PK-like)"/>
    <property type="match status" value="1"/>
</dbReference>
<dbReference type="FunFam" id="3.30.200.20:FF:000145">
    <property type="entry name" value="receptor-like serine/threonine-protein kinase SD1-8"/>
    <property type="match status" value="1"/>
</dbReference>
<comment type="subcellular location">
    <subcellularLocation>
        <location evidence="1">Cell membrane</location>
        <topology evidence="1">Single-pass type I membrane protein</topology>
    </subcellularLocation>
</comment>
<dbReference type="Gene3D" id="3.30.200.20">
    <property type="entry name" value="Phosphorylase Kinase, domain 1"/>
    <property type="match status" value="1"/>
</dbReference>
<keyword evidence="6" id="KW-0812">Transmembrane</keyword>
<dbReference type="PROSITE" id="PS00108">
    <property type="entry name" value="PROTEIN_KINASE_ST"/>
    <property type="match status" value="1"/>
</dbReference>
<evidence type="ECO:0000313" key="27">
    <source>
        <dbReference type="Proteomes" id="UP001157006"/>
    </source>
</evidence>
<feature type="binding site" evidence="20">
    <location>
        <position position="537"/>
    </location>
    <ligand>
        <name>ATP</name>
        <dbReference type="ChEBI" id="CHEBI:30616"/>
    </ligand>
</feature>
<dbReference type="InterPro" id="IPR001245">
    <property type="entry name" value="Ser-Thr/Tyr_kinase_cat_dom"/>
</dbReference>
<dbReference type="PANTHER" id="PTHR27002:SF646">
    <property type="entry name" value="NON-SPECIFIC SERINE_THREONINE PROTEIN KINASE"/>
    <property type="match status" value="1"/>
</dbReference>
<evidence type="ECO:0000256" key="4">
    <source>
        <dbReference type="ARBA" id="ARBA00022536"/>
    </source>
</evidence>
<dbReference type="PROSITE" id="PS50026">
    <property type="entry name" value="EGF_3"/>
    <property type="match status" value="1"/>
</dbReference>
<keyword evidence="7" id="KW-0732">Signal</keyword>
<dbReference type="PROSITE" id="PS00107">
    <property type="entry name" value="PROTEIN_KINASE_ATP"/>
    <property type="match status" value="1"/>
</dbReference>
<dbReference type="InterPro" id="IPR000742">
    <property type="entry name" value="EGF"/>
</dbReference>
<evidence type="ECO:0000256" key="14">
    <source>
        <dbReference type="ARBA" id="ARBA00023170"/>
    </source>
</evidence>
<evidence type="ECO:0000256" key="21">
    <source>
        <dbReference type="SAM" id="MobiDB-lite"/>
    </source>
</evidence>
<evidence type="ECO:0000256" key="15">
    <source>
        <dbReference type="ARBA" id="ARBA00023180"/>
    </source>
</evidence>
<evidence type="ECO:0000256" key="16">
    <source>
        <dbReference type="ARBA" id="ARBA00047899"/>
    </source>
</evidence>
<feature type="domain" description="EGF-like" evidence="23">
    <location>
        <begin position="300"/>
        <end position="336"/>
    </location>
</feature>
<evidence type="ECO:0000259" key="22">
    <source>
        <dbReference type="PROSITE" id="PS50011"/>
    </source>
</evidence>
<evidence type="ECO:0000256" key="17">
    <source>
        <dbReference type="ARBA" id="ARBA00048679"/>
    </source>
</evidence>
<dbReference type="SMART" id="SM00220">
    <property type="entry name" value="S_TKc"/>
    <property type="match status" value="1"/>
</dbReference>
<keyword evidence="9 18" id="KW-0418">Kinase</keyword>
<dbReference type="InterPro" id="IPR003609">
    <property type="entry name" value="Pan_app"/>
</dbReference>
<evidence type="ECO:0000256" key="1">
    <source>
        <dbReference type="ARBA" id="ARBA00004251"/>
    </source>
</evidence>
<evidence type="ECO:0000256" key="13">
    <source>
        <dbReference type="ARBA" id="ARBA00023157"/>
    </source>
</evidence>
<dbReference type="GO" id="GO:0005886">
    <property type="term" value="C:plasma membrane"/>
    <property type="evidence" value="ECO:0007669"/>
    <property type="project" value="UniProtKB-SubCell"/>
</dbReference>
<keyword evidence="15" id="KW-0325">Glycoprotein</keyword>
<comment type="similarity">
    <text evidence="18">Belongs to the protein kinase superfamily. Ser/Thr protein kinase family.</text>
</comment>
<dbReference type="PANTHER" id="PTHR27002">
    <property type="entry name" value="RECEPTOR-LIKE SERINE/THREONINE-PROTEIN KINASE SD1-8"/>
    <property type="match status" value="1"/>
</dbReference>
<dbReference type="PROSITE" id="PS50948">
    <property type="entry name" value="PAN"/>
    <property type="match status" value="1"/>
</dbReference>
<keyword evidence="5 18" id="KW-0808">Transferase</keyword>
<dbReference type="CDD" id="cd14066">
    <property type="entry name" value="STKc_IRAK"/>
    <property type="match status" value="1"/>
</dbReference>
<keyword evidence="4 19" id="KW-0245">EGF-like domain</keyword>
<dbReference type="Pfam" id="PF00954">
    <property type="entry name" value="S_locus_glycop"/>
    <property type="match status" value="1"/>
</dbReference>
<dbReference type="InterPro" id="IPR000719">
    <property type="entry name" value="Prot_kinase_dom"/>
</dbReference>
<dbReference type="EMBL" id="OX451741">
    <property type="protein sequence ID" value="CAI8617501.1"/>
    <property type="molecule type" value="Genomic_DNA"/>
</dbReference>
<dbReference type="GO" id="GO:0004674">
    <property type="term" value="F:protein serine/threonine kinase activity"/>
    <property type="evidence" value="ECO:0007669"/>
    <property type="project" value="UniProtKB-KW"/>
</dbReference>
<dbReference type="PROSITE" id="PS50011">
    <property type="entry name" value="PROTEIN_KINASE_DOM"/>
    <property type="match status" value="1"/>
</dbReference>
<evidence type="ECO:0000256" key="18">
    <source>
        <dbReference type="PIRNR" id="PIRNR000641"/>
    </source>
</evidence>
<keyword evidence="2" id="KW-1003">Cell membrane</keyword>
<dbReference type="CDD" id="cd01098">
    <property type="entry name" value="PAN_AP_plant"/>
    <property type="match status" value="1"/>
</dbReference>
<dbReference type="Gene3D" id="1.10.510.10">
    <property type="entry name" value="Transferase(Phosphotransferase) domain 1"/>
    <property type="match status" value="1"/>
</dbReference>
<comment type="caution">
    <text evidence="19">Lacks conserved residue(s) required for the propagation of feature annotation.</text>
</comment>
<keyword evidence="11" id="KW-1133">Transmembrane helix</keyword>
<evidence type="ECO:0000259" key="23">
    <source>
        <dbReference type="PROSITE" id="PS50026"/>
    </source>
</evidence>
<dbReference type="PROSITE" id="PS50927">
    <property type="entry name" value="BULB_LECTIN"/>
    <property type="match status" value="1"/>
</dbReference>
<organism evidence="26 27">
    <name type="scientific">Vicia faba</name>
    <name type="common">Broad bean</name>
    <name type="synonym">Faba vulgaris</name>
    <dbReference type="NCBI Taxonomy" id="3906"/>
    <lineage>
        <taxon>Eukaryota</taxon>
        <taxon>Viridiplantae</taxon>
        <taxon>Streptophyta</taxon>
        <taxon>Embryophyta</taxon>
        <taxon>Tracheophyta</taxon>
        <taxon>Spermatophyta</taxon>
        <taxon>Magnoliopsida</taxon>
        <taxon>eudicotyledons</taxon>
        <taxon>Gunneridae</taxon>
        <taxon>Pentapetalae</taxon>
        <taxon>rosids</taxon>
        <taxon>fabids</taxon>
        <taxon>Fabales</taxon>
        <taxon>Fabaceae</taxon>
        <taxon>Papilionoideae</taxon>
        <taxon>50 kb inversion clade</taxon>
        <taxon>NPAAA clade</taxon>
        <taxon>Hologalegina</taxon>
        <taxon>IRL clade</taxon>
        <taxon>Fabeae</taxon>
        <taxon>Vicia</taxon>
    </lineage>
</organism>
<name>A0AAV1B4W6_VICFA</name>
<evidence type="ECO:0000256" key="8">
    <source>
        <dbReference type="ARBA" id="ARBA00022741"/>
    </source>
</evidence>
<keyword evidence="27" id="KW-1185">Reference proteome</keyword>
<dbReference type="InterPro" id="IPR001480">
    <property type="entry name" value="Bulb-type_lectin_dom"/>
</dbReference>
<protein>
    <recommendedName>
        <fullName evidence="18">Receptor-like serine/threonine-protein kinase</fullName>
        <ecNumber evidence="18">2.7.11.1</ecNumber>
    </recommendedName>
</protein>
<comment type="catalytic activity">
    <reaction evidence="17 18">
        <text>L-seryl-[protein] + ATP = O-phospho-L-seryl-[protein] + ADP + H(+)</text>
        <dbReference type="Rhea" id="RHEA:17989"/>
        <dbReference type="Rhea" id="RHEA-COMP:9863"/>
        <dbReference type="Rhea" id="RHEA-COMP:11604"/>
        <dbReference type="ChEBI" id="CHEBI:15378"/>
        <dbReference type="ChEBI" id="CHEBI:29999"/>
        <dbReference type="ChEBI" id="CHEBI:30616"/>
        <dbReference type="ChEBI" id="CHEBI:83421"/>
        <dbReference type="ChEBI" id="CHEBI:456216"/>
        <dbReference type="EC" id="2.7.11.1"/>
    </reaction>
</comment>
<reference evidence="26 27" key="1">
    <citation type="submission" date="2023-01" db="EMBL/GenBank/DDBJ databases">
        <authorList>
            <person name="Kreplak J."/>
        </authorList>
    </citation>
    <scope>NUCLEOTIDE SEQUENCE [LARGE SCALE GENOMIC DNA]</scope>
</reference>
<evidence type="ECO:0000256" key="10">
    <source>
        <dbReference type="ARBA" id="ARBA00022840"/>
    </source>
</evidence>
<feature type="compositionally biased region" description="Polar residues" evidence="21">
    <location>
        <begin position="816"/>
        <end position="826"/>
    </location>
</feature>
<dbReference type="Pfam" id="PF01453">
    <property type="entry name" value="B_lectin"/>
    <property type="match status" value="1"/>
</dbReference>
<feature type="region of interest" description="Disordered" evidence="21">
    <location>
        <begin position="799"/>
        <end position="826"/>
    </location>
</feature>
<evidence type="ECO:0000256" key="6">
    <source>
        <dbReference type="ARBA" id="ARBA00022692"/>
    </source>
</evidence>
<evidence type="ECO:0000256" key="11">
    <source>
        <dbReference type="ARBA" id="ARBA00022989"/>
    </source>
</evidence>
<keyword evidence="12" id="KW-0472">Membrane</keyword>
<evidence type="ECO:0000256" key="9">
    <source>
        <dbReference type="ARBA" id="ARBA00022777"/>
    </source>
</evidence>
<evidence type="ECO:0000259" key="25">
    <source>
        <dbReference type="PROSITE" id="PS50948"/>
    </source>
</evidence>
<evidence type="ECO:0000256" key="7">
    <source>
        <dbReference type="ARBA" id="ARBA00022729"/>
    </source>
</evidence>
<evidence type="ECO:0000259" key="24">
    <source>
        <dbReference type="PROSITE" id="PS50927"/>
    </source>
</evidence>
<dbReference type="GO" id="GO:0048544">
    <property type="term" value="P:recognition of pollen"/>
    <property type="evidence" value="ECO:0007669"/>
    <property type="project" value="InterPro"/>
</dbReference>
<evidence type="ECO:0000256" key="12">
    <source>
        <dbReference type="ARBA" id="ARBA00023136"/>
    </source>
</evidence>
<feature type="domain" description="Protein kinase" evidence="22">
    <location>
        <begin position="509"/>
        <end position="794"/>
    </location>
</feature>
<dbReference type="CDD" id="cd00028">
    <property type="entry name" value="B_lectin"/>
    <property type="match status" value="1"/>
</dbReference>
<dbReference type="InterPro" id="IPR036426">
    <property type="entry name" value="Bulb-type_lectin_dom_sf"/>
</dbReference>
<keyword evidence="3 18" id="KW-0723">Serine/threonine-protein kinase</keyword>
<dbReference type="EC" id="2.7.11.1" evidence="18"/>
<evidence type="ECO:0000256" key="5">
    <source>
        <dbReference type="ARBA" id="ARBA00022679"/>
    </source>
</evidence>
<dbReference type="SMART" id="SM00108">
    <property type="entry name" value="B_lectin"/>
    <property type="match status" value="1"/>
</dbReference>
<keyword evidence="14" id="KW-0675">Receptor</keyword>
<evidence type="ECO:0000256" key="20">
    <source>
        <dbReference type="PROSITE-ProRule" id="PRU10141"/>
    </source>
</evidence>
<dbReference type="AlphaFoldDB" id="A0AAV1B4W6"/>
<feature type="domain" description="Apple" evidence="25">
    <location>
        <begin position="355"/>
        <end position="436"/>
    </location>
</feature>
<gene>
    <name evidence="26" type="ORF">VFH_VI079920</name>
</gene>
<dbReference type="Pfam" id="PF08276">
    <property type="entry name" value="PAN_2"/>
    <property type="match status" value="1"/>
</dbReference>
<keyword evidence="13" id="KW-1015">Disulfide bond</keyword>
<dbReference type="Pfam" id="PF07714">
    <property type="entry name" value="PK_Tyr_Ser-Thr"/>
    <property type="match status" value="1"/>
</dbReference>